<reference evidence="2" key="2">
    <citation type="submission" date="2025-08" db="UniProtKB">
        <authorList>
            <consortium name="Ensembl"/>
        </authorList>
    </citation>
    <scope>IDENTIFICATION</scope>
</reference>
<evidence type="ECO:0000256" key="1">
    <source>
        <dbReference type="SAM" id="MobiDB-lite"/>
    </source>
</evidence>
<accession>H2YSC8</accession>
<feature type="region of interest" description="Disordered" evidence="1">
    <location>
        <begin position="79"/>
        <end position="112"/>
    </location>
</feature>
<dbReference type="AlphaFoldDB" id="H2YSC8"/>
<reference evidence="3" key="1">
    <citation type="submission" date="2003-08" db="EMBL/GenBank/DDBJ databases">
        <authorList>
            <person name="Birren B."/>
            <person name="Nusbaum C."/>
            <person name="Abebe A."/>
            <person name="Abouelleil A."/>
            <person name="Adekoya E."/>
            <person name="Ait-zahra M."/>
            <person name="Allen N."/>
            <person name="Allen T."/>
            <person name="An P."/>
            <person name="Anderson M."/>
            <person name="Anderson S."/>
            <person name="Arachchi H."/>
            <person name="Armbruster J."/>
            <person name="Bachantsang P."/>
            <person name="Baldwin J."/>
            <person name="Barry A."/>
            <person name="Bayul T."/>
            <person name="Blitshsteyn B."/>
            <person name="Bloom T."/>
            <person name="Blye J."/>
            <person name="Boguslavskiy L."/>
            <person name="Borowsky M."/>
            <person name="Boukhgalter B."/>
            <person name="Brunache A."/>
            <person name="Butler J."/>
            <person name="Calixte N."/>
            <person name="Calvo S."/>
            <person name="Camarata J."/>
            <person name="Campo K."/>
            <person name="Chang J."/>
            <person name="Cheshatsang Y."/>
            <person name="Citroen M."/>
            <person name="Collymore A."/>
            <person name="Considine T."/>
            <person name="Cook A."/>
            <person name="Cooke P."/>
            <person name="Corum B."/>
            <person name="Cuomo C."/>
            <person name="David R."/>
            <person name="Dawoe T."/>
            <person name="Degray S."/>
            <person name="Dodge S."/>
            <person name="Dooley K."/>
            <person name="Dorje P."/>
            <person name="Dorjee K."/>
            <person name="Dorris L."/>
            <person name="Duffey N."/>
            <person name="Dupes A."/>
            <person name="Elkins T."/>
            <person name="Engels R."/>
            <person name="Erickson J."/>
            <person name="Farina A."/>
            <person name="Faro S."/>
            <person name="Ferreira P."/>
            <person name="Fischer H."/>
            <person name="Fitzgerald M."/>
            <person name="Foley K."/>
            <person name="Gage D."/>
            <person name="Galagan J."/>
            <person name="Gearin G."/>
            <person name="Gnerre S."/>
            <person name="Gnirke A."/>
            <person name="Goyette A."/>
            <person name="Graham J."/>
            <person name="Grandbois E."/>
            <person name="Gyaltsen K."/>
            <person name="Hafez N."/>
            <person name="Hagopian D."/>
            <person name="Hagos B."/>
            <person name="Hall J."/>
            <person name="Hatcher B."/>
            <person name="Heller A."/>
            <person name="Higgins H."/>
            <person name="Honan T."/>
            <person name="Horn A."/>
            <person name="Houde N."/>
            <person name="Hughes L."/>
            <person name="Hulme W."/>
            <person name="Husby E."/>
            <person name="Iliev I."/>
            <person name="Jaffe D."/>
            <person name="Jones C."/>
            <person name="Kamal M."/>
            <person name="Kamat A."/>
            <person name="Kamvysselis M."/>
            <person name="Karlsson E."/>
            <person name="Kells C."/>
            <person name="Kieu A."/>
            <person name="Kisner P."/>
            <person name="Kodira C."/>
            <person name="Kulbokas E."/>
            <person name="Labutti K."/>
            <person name="Lama D."/>
            <person name="Landers T."/>
            <person name="Leger J."/>
            <person name="Levine S."/>
            <person name="Lewis D."/>
            <person name="Lewis T."/>
            <person name="Lindblad-toh K."/>
            <person name="Liu X."/>
            <person name="Lokyitsang T."/>
            <person name="Lokyitsang Y."/>
            <person name="Lucien O."/>
            <person name="Lui A."/>
            <person name="Ma L.J."/>
            <person name="Mabbitt R."/>
            <person name="Macdonald J."/>
            <person name="Maclean C."/>
            <person name="Major J."/>
            <person name="Manning J."/>
            <person name="Marabella R."/>
            <person name="Maru K."/>
            <person name="Matthews C."/>
            <person name="Mauceli E."/>
            <person name="Mccarthy M."/>
            <person name="Mcdonough S."/>
            <person name="Mcghee T."/>
            <person name="Meldrim J."/>
            <person name="Meneus L."/>
            <person name="Mesirov J."/>
            <person name="Mihalev A."/>
            <person name="Mihova T."/>
            <person name="Mikkelsen T."/>
            <person name="Mlenga V."/>
            <person name="Moru K."/>
            <person name="Mozes J."/>
            <person name="Mulrain L."/>
            <person name="Munson G."/>
            <person name="Naylor J."/>
            <person name="Newes C."/>
            <person name="Nguyen C."/>
            <person name="Nguyen N."/>
            <person name="Nguyen T."/>
            <person name="Nicol R."/>
            <person name="Nielsen C."/>
            <person name="Nizzari M."/>
            <person name="Norbu C."/>
            <person name="Norbu N."/>
            <person name="O'donnell P."/>
            <person name="Okoawo O."/>
            <person name="O'leary S."/>
            <person name="Omotosho B."/>
            <person name="O'neill K."/>
            <person name="Osman S."/>
            <person name="Parker S."/>
            <person name="Perrin D."/>
            <person name="Phunkhang P."/>
            <person name="Piqani B."/>
            <person name="Purcell S."/>
            <person name="Rachupka T."/>
            <person name="Ramasamy U."/>
            <person name="Rameau R."/>
            <person name="Ray V."/>
            <person name="Raymond C."/>
            <person name="Retta R."/>
            <person name="Richardson S."/>
            <person name="Rise C."/>
            <person name="Rodriguez J."/>
            <person name="Rogers J."/>
            <person name="Rogov P."/>
            <person name="Rutman M."/>
            <person name="Schupbach R."/>
            <person name="Seaman C."/>
            <person name="Settipalli S."/>
            <person name="Sharpe T."/>
            <person name="Sheridan J."/>
            <person name="Sherpa N."/>
            <person name="Shi J."/>
            <person name="Smirnov S."/>
            <person name="Smith C."/>
            <person name="Sougnez C."/>
            <person name="Spencer B."/>
            <person name="Stalker J."/>
            <person name="Stange-thomann N."/>
            <person name="Stavropoulos S."/>
            <person name="Stetson K."/>
            <person name="Stone C."/>
            <person name="Stone S."/>
            <person name="Stubbs M."/>
            <person name="Talamas J."/>
            <person name="Tchuinga P."/>
            <person name="Tenzing P."/>
            <person name="Tesfaye S."/>
            <person name="Theodore J."/>
            <person name="Thoulutsang Y."/>
            <person name="Topham K."/>
            <person name="Towey S."/>
            <person name="Tsamla T."/>
            <person name="Tsomo N."/>
            <person name="Vallee D."/>
            <person name="Vassiliev H."/>
            <person name="Venkataraman V."/>
            <person name="Vinson J."/>
            <person name="Vo A."/>
            <person name="Wade C."/>
            <person name="Wang S."/>
            <person name="Wangchuk T."/>
            <person name="Wangdi T."/>
            <person name="Whittaker C."/>
            <person name="Wilkinson J."/>
            <person name="Wu Y."/>
            <person name="Wyman D."/>
            <person name="Yadav S."/>
            <person name="Yang S."/>
            <person name="Yang X."/>
            <person name="Yeager S."/>
            <person name="Yee E."/>
            <person name="Young G."/>
            <person name="Zainoun J."/>
            <person name="Zembeck L."/>
            <person name="Zimmer A."/>
            <person name="Zody M."/>
            <person name="Lander E."/>
        </authorList>
    </citation>
    <scope>NUCLEOTIDE SEQUENCE [LARGE SCALE GENOMIC DNA]</scope>
</reference>
<keyword evidence="3" id="KW-1185">Reference proteome</keyword>
<dbReference type="Ensembl" id="ENSCSAVT00000008346.1">
    <property type="protein sequence ID" value="ENSCSAVP00000008238.1"/>
    <property type="gene ID" value="ENSCSAVG00000004907.1"/>
</dbReference>
<dbReference type="GeneTree" id="ENSGT00660000097069"/>
<name>H2YSC8_CIOSA</name>
<dbReference type="Proteomes" id="UP000007875">
    <property type="component" value="Unassembled WGS sequence"/>
</dbReference>
<organism evidence="2 3">
    <name type="scientific">Ciona savignyi</name>
    <name type="common">Pacific transparent sea squirt</name>
    <dbReference type="NCBI Taxonomy" id="51511"/>
    <lineage>
        <taxon>Eukaryota</taxon>
        <taxon>Metazoa</taxon>
        <taxon>Chordata</taxon>
        <taxon>Tunicata</taxon>
        <taxon>Ascidiacea</taxon>
        <taxon>Phlebobranchia</taxon>
        <taxon>Cionidae</taxon>
        <taxon>Ciona</taxon>
    </lineage>
</organism>
<dbReference type="InParanoid" id="H2YSC8"/>
<proteinExistence type="predicted"/>
<sequence>MEELSTAKQEMNSANLQLVTMQQEKDKSCQNEKEIRVNFEQVSLERDKLREAVNQQARYVTSLQMHYQQWAAEASAKLKQAQDMMRKPSSRDNSSQTSYDESPLPTTPCSPYIKQLQNKDAFSQTEYDEKPISSTPVKSGFYCVSCNELGISTYENKVAMKKSLTFKEDLLSLPLLKEEKVSKCSQTRSIELKDKGTVAKIVQTTNTSVQTGGVVSS</sequence>
<protein>
    <submittedName>
        <fullName evidence="2">Uncharacterized protein</fullName>
    </submittedName>
</protein>
<evidence type="ECO:0000313" key="2">
    <source>
        <dbReference type="Ensembl" id="ENSCSAVP00000008238.1"/>
    </source>
</evidence>
<reference evidence="2" key="3">
    <citation type="submission" date="2025-09" db="UniProtKB">
        <authorList>
            <consortium name="Ensembl"/>
        </authorList>
    </citation>
    <scope>IDENTIFICATION</scope>
</reference>
<evidence type="ECO:0000313" key="3">
    <source>
        <dbReference type="Proteomes" id="UP000007875"/>
    </source>
</evidence>
<dbReference type="HOGENOM" id="CLU_1274781_0_0_1"/>
<feature type="compositionally biased region" description="Polar residues" evidence="1">
    <location>
        <begin position="91"/>
        <end position="100"/>
    </location>
</feature>